<organism evidence="2 3">
    <name type="scientific">Prochlorococcus marinus (strain SARG / CCMP1375 / SS120)</name>
    <dbReference type="NCBI Taxonomy" id="167539"/>
    <lineage>
        <taxon>Bacteria</taxon>
        <taxon>Bacillati</taxon>
        <taxon>Cyanobacteriota</taxon>
        <taxon>Cyanophyceae</taxon>
        <taxon>Synechococcales</taxon>
        <taxon>Prochlorococcaceae</taxon>
        <taxon>Prochlorococcus</taxon>
    </lineage>
</organism>
<dbReference type="eggNOG" id="COG2740">
    <property type="taxonomic scope" value="Bacteria"/>
</dbReference>
<protein>
    <submittedName>
        <fullName evidence="2">Predicted nucleic-acid-binding protein implicated in transcription termination</fullName>
    </submittedName>
</protein>
<dbReference type="PANTHER" id="PTHR34215">
    <property type="entry name" value="BLL0784 PROTEIN"/>
    <property type="match status" value="1"/>
</dbReference>
<dbReference type="Proteomes" id="UP000001420">
    <property type="component" value="Chromosome"/>
</dbReference>
<dbReference type="HOGENOM" id="CLU_147970_2_0_3"/>
<gene>
    <name evidence="2" type="ordered locus">Pro_1648</name>
</gene>
<dbReference type="PANTHER" id="PTHR34215:SF1">
    <property type="entry name" value="YLXR DOMAIN-CONTAINING PROTEIN"/>
    <property type="match status" value="1"/>
</dbReference>
<dbReference type="RefSeq" id="WP_011125798.1">
    <property type="nucleotide sequence ID" value="NC_005042.1"/>
</dbReference>
<sequence>MKRNSVLRRCVACKKLVDRKQLWRVVRDYQDGIVLDQGMGRSAYLCPSENCLKEAWQRKRLQKALRCQVNVSVLEVLQNRLNHCNDSITKAI</sequence>
<dbReference type="EnsemblBacteria" id="AAQ00692">
    <property type="protein sequence ID" value="AAQ00692"/>
    <property type="gene ID" value="Pro_1648"/>
</dbReference>
<feature type="domain" description="YlxR" evidence="1">
    <location>
        <begin position="8"/>
        <end position="78"/>
    </location>
</feature>
<evidence type="ECO:0000313" key="2">
    <source>
        <dbReference type="EMBL" id="AAQ00692.1"/>
    </source>
</evidence>
<name>Q7VA21_PROMA</name>
<dbReference type="STRING" id="167539.Pro_1648"/>
<dbReference type="Pfam" id="PF04296">
    <property type="entry name" value="YlxR"/>
    <property type="match status" value="1"/>
</dbReference>
<dbReference type="InterPro" id="IPR035931">
    <property type="entry name" value="YlxR-like_sf"/>
</dbReference>
<dbReference type="EMBL" id="AE017126">
    <property type="protein sequence ID" value="AAQ00692.1"/>
    <property type="molecule type" value="Genomic_DNA"/>
</dbReference>
<dbReference type="AlphaFoldDB" id="Q7VA21"/>
<dbReference type="InterPro" id="IPR007393">
    <property type="entry name" value="YlxR_dom"/>
</dbReference>
<proteinExistence type="predicted"/>
<dbReference type="PATRIC" id="fig|167539.5.peg.1743"/>
<dbReference type="SUPFAM" id="SSF64376">
    <property type="entry name" value="YlxR-like"/>
    <property type="match status" value="1"/>
</dbReference>
<reference evidence="2 3" key="1">
    <citation type="journal article" date="2003" name="Proc. Natl. Acad. Sci. U.S.A.">
        <title>Genome sequence of the cyanobacterium Prochlorococcus marinus SS120, a nearly minimal oxyphototrophic genome.</title>
        <authorList>
            <person name="Dufresne A."/>
            <person name="Salanoubat M."/>
            <person name="Partensky F."/>
            <person name="Artiguenave F."/>
            <person name="Axmann I.M."/>
            <person name="Barbe V."/>
            <person name="Duprat S."/>
            <person name="Galperin M.Y."/>
            <person name="Koonin E.V."/>
            <person name="Le Gall F."/>
            <person name="Makarova K.S."/>
            <person name="Ostrowski M."/>
            <person name="Oztas S."/>
            <person name="Robert C."/>
            <person name="Rogozin I.B."/>
            <person name="Scanlan D.J."/>
            <person name="Tandeau de Marsac N."/>
            <person name="Weissenbach J."/>
            <person name="Wincker P."/>
            <person name="Wolf Y.I."/>
            <person name="Hess W.R."/>
        </authorList>
    </citation>
    <scope>NUCLEOTIDE SEQUENCE [LARGE SCALE GENOMIC DNA]</scope>
    <source>
        <strain evidence="3">SARG / CCMP1375 / SS120</strain>
    </source>
</reference>
<dbReference type="InterPro" id="IPR037465">
    <property type="entry name" value="YlxR"/>
</dbReference>
<accession>Q7VA21</accession>
<evidence type="ECO:0000313" key="3">
    <source>
        <dbReference type="Proteomes" id="UP000001420"/>
    </source>
</evidence>
<keyword evidence="3" id="KW-1185">Reference proteome</keyword>
<evidence type="ECO:0000259" key="1">
    <source>
        <dbReference type="Pfam" id="PF04296"/>
    </source>
</evidence>
<dbReference type="Gene3D" id="3.30.1230.10">
    <property type="entry name" value="YlxR-like"/>
    <property type="match status" value="1"/>
</dbReference>
<dbReference type="KEGG" id="pma:Pro_1648"/>
<dbReference type="OrthoDB" id="426849at2"/>